<evidence type="ECO:0000256" key="4">
    <source>
        <dbReference type="ARBA" id="ARBA00022777"/>
    </source>
</evidence>
<dbReference type="GO" id="GO:0005524">
    <property type="term" value="F:ATP binding"/>
    <property type="evidence" value="ECO:0007669"/>
    <property type="project" value="UniProtKB-UniRule"/>
</dbReference>
<dbReference type="InterPro" id="IPR000719">
    <property type="entry name" value="Prot_kinase_dom"/>
</dbReference>
<organism evidence="9 10">
    <name type="scientific">Roridomyces roridus</name>
    <dbReference type="NCBI Taxonomy" id="1738132"/>
    <lineage>
        <taxon>Eukaryota</taxon>
        <taxon>Fungi</taxon>
        <taxon>Dikarya</taxon>
        <taxon>Basidiomycota</taxon>
        <taxon>Agaricomycotina</taxon>
        <taxon>Agaricomycetes</taxon>
        <taxon>Agaricomycetidae</taxon>
        <taxon>Agaricales</taxon>
        <taxon>Marasmiineae</taxon>
        <taxon>Mycenaceae</taxon>
        <taxon>Roridomyces</taxon>
    </lineage>
</organism>
<sequence>MTAPANTSSGSLSEGRNPFLYYTFLDPNIAEPIENYYADGLHPVHLNDIVSTSDNSRYRILHKLGSGGFSTVWFGQNLDKTHPGYRGVAVKFIAAIATGKNHEVEINKFLASRSSEDAGFQNLALCLDAFQVSGPNGVHDVIVSEPALLLPDLFRNNVIEHLDESLIFQQALSGVGFIHTHGVVHRDLHLWNIAIEFPFLRTAGVPALMKGSGRPVCQPFVSSTPCDSLPSLPKYIVQRAMFCRHLTVLMETDFTVKIIDFGCSFRLGVHELPDPDRGRPLLKPPECNLLDMITWENTYSTGDTSPSGANNADALLSARQKREAALQSRDLSDLAWSTQGDMWVLGCTFFLIMVRDHFHVFQRGYGGGAAFFRIVAEYVGPLPDRYRHLLEEAANAGVDRPWESKNCAEALDIDPSLADPTVIENNWVGLEEEVLKSRRYWRTRSTTVPSDDENPSFDNEDRNRVRVYLTMIRRMLRWCPGDRITASDAALLTTSIMSNFRPTEAERESASFDFRPEPRETESLSSLEDQHSGHLWEVPSGTGELESLSRYHAGGLHPVHYTERYNDGQYRILNKLGFGSSSHVWLAEDTTTKPLSRPLALKFIEAKANERTLEIEIHKYLTSLADEPGSKHIIPLLNTFQVEGPNGVHNVIVSDAVAFIPALCKRKTIEDLDEIEIVRQTIQGVSFLHAHGVVHRDLHCGNIGIEIPLFRTAGIRQLAKSPSPIIFPCIPSEAAEHPRSLPKYVVHSTPALSSHRKYFKDAPGSLVVKLVDFGCAFRPGIDAVPEGSPRRALTAPECLVSEIALPEKVWTFESDIWTLGCTLVEIILA</sequence>
<evidence type="ECO:0000256" key="2">
    <source>
        <dbReference type="ARBA" id="ARBA00022679"/>
    </source>
</evidence>
<reference evidence="9" key="1">
    <citation type="submission" date="2023-03" db="EMBL/GenBank/DDBJ databases">
        <title>Massive genome expansion in bonnet fungi (Mycena s.s.) driven by repeated elements and novel gene families across ecological guilds.</title>
        <authorList>
            <consortium name="Lawrence Berkeley National Laboratory"/>
            <person name="Harder C.B."/>
            <person name="Miyauchi S."/>
            <person name="Viragh M."/>
            <person name="Kuo A."/>
            <person name="Thoen E."/>
            <person name="Andreopoulos B."/>
            <person name="Lu D."/>
            <person name="Skrede I."/>
            <person name="Drula E."/>
            <person name="Henrissat B."/>
            <person name="Morin E."/>
            <person name="Kohler A."/>
            <person name="Barry K."/>
            <person name="LaButti K."/>
            <person name="Morin E."/>
            <person name="Salamov A."/>
            <person name="Lipzen A."/>
            <person name="Mereny Z."/>
            <person name="Hegedus B."/>
            <person name="Baldrian P."/>
            <person name="Stursova M."/>
            <person name="Weitz H."/>
            <person name="Taylor A."/>
            <person name="Grigoriev I.V."/>
            <person name="Nagy L.G."/>
            <person name="Martin F."/>
            <person name="Kauserud H."/>
        </authorList>
    </citation>
    <scope>NUCLEOTIDE SEQUENCE</scope>
    <source>
        <strain evidence="9">9284</strain>
    </source>
</reference>
<dbReference type="Gene3D" id="1.10.510.10">
    <property type="entry name" value="Transferase(Phosphotransferase) domain 1"/>
    <property type="match status" value="3"/>
</dbReference>
<dbReference type="InterPro" id="IPR017441">
    <property type="entry name" value="Protein_kinase_ATP_BS"/>
</dbReference>
<evidence type="ECO:0000256" key="6">
    <source>
        <dbReference type="PROSITE-ProRule" id="PRU10141"/>
    </source>
</evidence>
<keyword evidence="2" id="KW-0808">Transferase</keyword>
<keyword evidence="10" id="KW-1185">Reference proteome</keyword>
<keyword evidence="3 6" id="KW-0547">Nucleotide-binding</keyword>
<name>A0AAD7FH27_9AGAR</name>
<dbReference type="GO" id="GO:0004674">
    <property type="term" value="F:protein serine/threonine kinase activity"/>
    <property type="evidence" value="ECO:0007669"/>
    <property type="project" value="UniProtKB-KW"/>
</dbReference>
<evidence type="ECO:0000256" key="3">
    <source>
        <dbReference type="ARBA" id="ARBA00022741"/>
    </source>
</evidence>
<dbReference type="InterPro" id="IPR051175">
    <property type="entry name" value="CLK_kinases"/>
</dbReference>
<dbReference type="Gene3D" id="3.30.200.20">
    <property type="entry name" value="Phosphorylase Kinase, domain 1"/>
    <property type="match status" value="2"/>
</dbReference>
<feature type="binding site" evidence="6">
    <location>
        <position position="602"/>
    </location>
    <ligand>
        <name>ATP</name>
        <dbReference type="ChEBI" id="CHEBI:30616"/>
    </ligand>
</feature>
<feature type="region of interest" description="Disordered" evidence="7">
    <location>
        <begin position="507"/>
        <end position="532"/>
    </location>
</feature>
<evidence type="ECO:0000256" key="1">
    <source>
        <dbReference type="ARBA" id="ARBA00022527"/>
    </source>
</evidence>
<feature type="domain" description="Protein kinase" evidence="8">
    <location>
        <begin position="58"/>
        <end position="497"/>
    </location>
</feature>
<dbReference type="PANTHER" id="PTHR45646">
    <property type="entry name" value="SERINE/THREONINE-PROTEIN KINASE DOA-RELATED"/>
    <property type="match status" value="1"/>
</dbReference>
<dbReference type="Proteomes" id="UP001221142">
    <property type="component" value="Unassembled WGS sequence"/>
</dbReference>
<evidence type="ECO:0000313" key="10">
    <source>
        <dbReference type="Proteomes" id="UP001221142"/>
    </source>
</evidence>
<keyword evidence="5 6" id="KW-0067">ATP-binding</keyword>
<dbReference type="InterPro" id="IPR011009">
    <property type="entry name" value="Kinase-like_dom_sf"/>
</dbReference>
<dbReference type="SMART" id="SM00220">
    <property type="entry name" value="S_TKc"/>
    <property type="match status" value="1"/>
</dbReference>
<keyword evidence="1" id="KW-0723">Serine/threonine-protein kinase</keyword>
<accession>A0AAD7FH27</accession>
<dbReference type="GO" id="GO:0043484">
    <property type="term" value="P:regulation of RNA splicing"/>
    <property type="evidence" value="ECO:0007669"/>
    <property type="project" value="TreeGrafter"/>
</dbReference>
<proteinExistence type="predicted"/>
<dbReference type="AlphaFoldDB" id="A0AAD7FH27"/>
<dbReference type="GO" id="GO:0005634">
    <property type="term" value="C:nucleus"/>
    <property type="evidence" value="ECO:0007669"/>
    <property type="project" value="TreeGrafter"/>
</dbReference>
<evidence type="ECO:0000313" key="9">
    <source>
        <dbReference type="EMBL" id="KAJ7618410.1"/>
    </source>
</evidence>
<keyword evidence="4 9" id="KW-0418">Kinase</keyword>
<evidence type="ECO:0000259" key="8">
    <source>
        <dbReference type="PROSITE" id="PS50011"/>
    </source>
</evidence>
<dbReference type="PROSITE" id="PS00107">
    <property type="entry name" value="PROTEIN_KINASE_ATP"/>
    <property type="match status" value="1"/>
</dbReference>
<dbReference type="EMBL" id="JARKIF010000019">
    <property type="protein sequence ID" value="KAJ7618410.1"/>
    <property type="molecule type" value="Genomic_DNA"/>
</dbReference>
<comment type="caution">
    <text evidence="9">The sequence shown here is derived from an EMBL/GenBank/DDBJ whole genome shotgun (WGS) entry which is preliminary data.</text>
</comment>
<dbReference type="Pfam" id="PF00069">
    <property type="entry name" value="Pkinase"/>
    <property type="match status" value="1"/>
</dbReference>
<dbReference type="PROSITE" id="PS50011">
    <property type="entry name" value="PROTEIN_KINASE_DOM"/>
    <property type="match status" value="2"/>
</dbReference>
<feature type="domain" description="Protein kinase" evidence="8">
    <location>
        <begin position="570"/>
        <end position="829"/>
    </location>
</feature>
<evidence type="ECO:0000256" key="7">
    <source>
        <dbReference type="SAM" id="MobiDB-lite"/>
    </source>
</evidence>
<dbReference type="PANTHER" id="PTHR45646:SF11">
    <property type="entry name" value="SERINE_THREONINE-PROTEIN KINASE DOA"/>
    <property type="match status" value="1"/>
</dbReference>
<gene>
    <name evidence="9" type="ORF">FB45DRAFT_167254</name>
</gene>
<dbReference type="SUPFAM" id="SSF56112">
    <property type="entry name" value="Protein kinase-like (PK-like)"/>
    <property type="match status" value="2"/>
</dbReference>
<evidence type="ECO:0000256" key="5">
    <source>
        <dbReference type="ARBA" id="ARBA00022840"/>
    </source>
</evidence>
<protein>
    <submittedName>
        <fullName evidence="9">Kinase-like domain-containing protein</fullName>
    </submittedName>
</protein>